<feature type="domain" description="CzcB-like C-terminal circularly permuted SH3-like" evidence="4">
    <location>
        <begin position="249"/>
        <end position="309"/>
    </location>
</feature>
<evidence type="ECO:0000259" key="3">
    <source>
        <dbReference type="Pfam" id="PF25973"/>
    </source>
</evidence>
<dbReference type="EMBL" id="LKAJ01000020">
    <property type="protein sequence ID" value="KRG18449.1"/>
    <property type="molecule type" value="Genomic_DNA"/>
</dbReference>
<organism evidence="5">
    <name type="scientific">Candidatus Berkiella aquae</name>
    <dbReference type="NCBI Taxonomy" id="295108"/>
    <lineage>
        <taxon>Bacteria</taxon>
        <taxon>Pseudomonadati</taxon>
        <taxon>Pseudomonadota</taxon>
        <taxon>Gammaproteobacteria</taxon>
        <taxon>Candidatus Berkiellales</taxon>
        <taxon>Candidatus Berkiellaceae</taxon>
        <taxon>Candidatus Berkiella</taxon>
    </lineage>
</organism>
<dbReference type="GO" id="GO:0060003">
    <property type="term" value="P:copper ion export"/>
    <property type="evidence" value="ECO:0007669"/>
    <property type="project" value="TreeGrafter"/>
</dbReference>
<protein>
    <submittedName>
        <fullName evidence="5">Cobalt-zinc-cadmium resistance protein CzcB</fullName>
    </submittedName>
    <submittedName>
        <fullName evidence="6">Efflux RND transporter periplasmic adaptor subunit</fullName>
    </submittedName>
</protein>
<dbReference type="GO" id="GO:0015679">
    <property type="term" value="P:plasma membrane copper ion transport"/>
    <property type="evidence" value="ECO:0007669"/>
    <property type="project" value="TreeGrafter"/>
</dbReference>
<evidence type="ECO:0000313" key="7">
    <source>
        <dbReference type="Proteomes" id="UP000051497"/>
    </source>
</evidence>
<reference evidence="6" key="3">
    <citation type="submission" date="2021-06" db="EMBL/GenBank/DDBJ databases">
        <title>Genomic Description and Analysis of Intracellular Bacteria, Candidatus Berkiella cookevillensis and Candidatus Berkiella aquae.</title>
        <authorList>
            <person name="Kidane D.T."/>
            <person name="Mehari Y.T."/>
            <person name="Rice F.C."/>
            <person name="Arivett B.A."/>
            <person name="Farone A.L."/>
            <person name="Berk S.G."/>
            <person name="Farone M.B."/>
        </authorList>
    </citation>
    <scope>NUCLEOTIDE SEQUENCE</scope>
    <source>
        <strain evidence="6">HT99</strain>
    </source>
</reference>
<feature type="domain" description="CusB-like beta-barrel" evidence="2">
    <location>
        <begin position="167"/>
        <end position="237"/>
    </location>
</feature>
<reference evidence="5" key="1">
    <citation type="submission" date="2015-09" db="EMBL/GenBank/DDBJ databases">
        <title>Draft Genome Sequences of Two Novel Amoeba-resistant Intranuclear Bacteria, Candidatus Berkiella cookevillensis and Candidatus Berkiella aquae.</title>
        <authorList>
            <person name="Mehari Y.T."/>
            <person name="Arivett B.A."/>
            <person name="Farone A.L."/>
            <person name="Gunderson J.H."/>
            <person name="Farone M.B."/>
        </authorList>
    </citation>
    <scope>NUCLEOTIDE SEQUENCE [LARGE SCALE GENOMIC DNA]</scope>
    <source>
        <strain evidence="5">HT99</strain>
    </source>
</reference>
<dbReference type="InterPro" id="IPR051909">
    <property type="entry name" value="MFP_Cation_Efflux"/>
</dbReference>
<dbReference type="SUPFAM" id="SSF111369">
    <property type="entry name" value="HlyD-like secretion proteins"/>
    <property type="match status" value="1"/>
</dbReference>
<dbReference type="OrthoDB" id="9768185at2"/>
<evidence type="ECO:0000256" key="1">
    <source>
        <dbReference type="ARBA" id="ARBA00022448"/>
    </source>
</evidence>
<dbReference type="GO" id="GO:0046914">
    <property type="term" value="F:transition metal ion binding"/>
    <property type="evidence" value="ECO:0007669"/>
    <property type="project" value="TreeGrafter"/>
</dbReference>
<dbReference type="Pfam" id="PF25954">
    <property type="entry name" value="Beta-barrel_RND_2"/>
    <property type="match status" value="1"/>
</dbReference>
<keyword evidence="1" id="KW-0813">Transport</keyword>
<dbReference type="InterPro" id="IPR058792">
    <property type="entry name" value="Beta-barrel_RND_2"/>
</dbReference>
<evidence type="ECO:0000313" key="6">
    <source>
        <dbReference type="EMBL" id="MCS5709893.1"/>
    </source>
</evidence>
<evidence type="ECO:0000259" key="4">
    <source>
        <dbReference type="Pfam" id="PF25975"/>
    </source>
</evidence>
<dbReference type="EMBL" id="LKAJ02000001">
    <property type="protein sequence ID" value="MCS5709893.1"/>
    <property type="molecule type" value="Genomic_DNA"/>
</dbReference>
<sequence>MRTIKCLGVWATCHFMTHHFFPAPDYPFSFINTSFAAEHSESGSKLDQPHEERITISPAAAEAAGIKTEIAGPAPISDKVNLTGQIVLNANKTVDVRARFPGVVNEIFTNVGESVKKDQSLIKIESNGTLESYNINAPQDGIIITRNTNIGDVALDKPLFTISDLSTIWAKFHVFTKDISQIKIGDPVIVQTLDERQSANATINFLSPTVDPATQSVLAIAELANNQNAWKAGMIIKGSVLISKVEVPLAVKTSALQKIRDNTVVFAKEGSYYEAKILTLGRSDGEWVEVLNGIKPGTPYVTQNSFVIKSELEKSGVDHDH</sequence>
<dbReference type="RefSeq" id="WP_075067571.1">
    <property type="nucleotide sequence ID" value="NZ_LKAJ02000001.1"/>
</dbReference>
<dbReference type="Pfam" id="PF25975">
    <property type="entry name" value="CzcB_C"/>
    <property type="match status" value="1"/>
</dbReference>
<dbReference type="Gene3D" id="2.40.30.170">
    <property type="match status" value="1"/>
</dbReference>
<dbReference type="PANTHER" id="PTHR30097">
    <property type="entry name" value="CATION EFFLUX SYSTEM PROTEIN CUSB"/>
    <property type="match status" value="1"/>
</dbReference>
<dbReference type="PANTHER" id="PTHR30097:SF4">
    <property type="entry name" value="SLR6042 PROTEIN"/>
    <property type="match status" value="1"/>
</dbReference>
<reference evidence="6" key="2">
    <citation type="journal article" date="2016" name="Genome Announc.">
        <title>Draft Genome Sequences of Two Novel Amoeba-Resistant Intranuclear Bacteria, 'Candidatus Berkiella cookevillensis' and 'Candidatus Berkiella aquae'.</title>
        <authorList>
            <person name="Mehari Y.T."/>
            <person name="Arivett B.A."/>
            <person name="Farone A.L."/>
            <person name="Gunderson J.H."/>
            <person name="Farone M.B."/>
        </authorList>
    </citation>
    <scope>NUCLEOTIDE SEQUENCE</scope>
    <source>
        <strain evidence="6">HT99</strain>
    </source>
</reference>
<dbReference type="GO" id="GO:0030288">
    <property type="term" value="C:outer membrane-bounded periplasmic space"/>
    <property type="evidence" value="ECO:0007669"/>
    <property type="project" value="TreeGrafter"/>
</dbReference>
<dbReference type="Gene3D" id="2.40.50.100">
    <property type="match status" value="1"/>
</dbReference>
<dbReference type="AlphaFoldDB" id="A0A0Q9YPU0"/>
<proteinExistence type="predicted"/>
<evidence type="ECO:0000259" key="2">
    <source>
        <dbReference type="Pfam" id="PF25954"/>
    </source>
</evidence>
<accession>A0A0Q9YPU0</accession>
<gene>
    <name evidence="5" type="primary">czcB_3</name>
    <name evidence="6" type="ORF">HT99x_000485</name>
    <name evidence="5" type="ORF">HT99x_02980</name>
</gene>
<evidence type="ECO:0000313" key="5">
    <source>
        <dbReference type="EMBL" id="KRG18449.1"/>
    </source>
</evidence>
<dbReference type="Gene3D" id="2.40.420.20">
    <property type="match status" value="1"/>
</dbReference>
<comment type="caution">
    <text evidence="5">The sequence shown here is derived from an EMBL/GenBank/DDBJ whole genome shotgun (WGS) entry which is preliminary data.</text>
</comment>
<dbReference type="Pfam" id="PF25973">
    <property type="entry name" value="BSH_CzcB"/>
    <property type="match status" value="1"/>
</dbReference>
<feature type="domain" description="CzcB-like barrel-sandwich hybrid" evidence="3">
    <location>
        <begin position="92"/>
        <end position="164"/>
    </location>
</feature>
<keyword evidence="7" id="KW-1185">Reference proteome</keyword>
<name>A0A0Q9YPU0_9GAMM</name>
<dbReference type="Proteomes" id="UP000051497">
    <property type="component" value="Unassembled WGS sequence"/>
</dbReference>
<dbReference type="STRING" id="295108.HT99x_02980"/>
<dbReference type="InterPro" id="IPR058647">
    <property type="entry name" value="BSH_CzcB-like"/>
</dbReference>
<dbReference type="InterPro" id="IPR058649">
    <property type="entry name" value="CzcB_C"/>
</dbReference>